<evidence type="ECO:0000313" key="2">
    <source>
        <dbReference type="Proteomes" id="UP000737018"/>
    </source>
</evidence>
<sequence length="221" mass="26216">MTTRVKLPSDQNQDLAMESDANLKLIVLLNFTNQVVVGNLMMMISKILGLCKYLILAPWAIQGIYSFIVKEESERDLTNFLILPFLLWRMLHNQIWISLSRYRNAKGGNLLVDKSLEFEQVDREQNWDDISNITQWNRILPIQQHENFFTRYHSLSLPFSPPFLNCHRAYDFCHSSICQAHSIFYALHNTIGDYHFYRNCFFGFRFWLCYLHRLDEQHGSL</sequence>
<evidence type="ECO:0000313" key="1">
    <source>
        <dbReference type="EMBL" id="KAF3953470.1"/>
    </source>
</evidence>
<dbReference type="Proteomes" id="UP000737018">
    <property type="component" value="Unassembled WGS sequence"/>
</dbReference>
<name>A0A8J4VF91_9ROSI</name>
<protein>
    <submittedName>
        <fullName evidence="1">Uncharacterized protein</fullName>
    </submittedName>
</protein>
<dbReference type="AlphaFoldDB" id="A0A8J4VF91"/>
<dbReference type="OrthoDB" id="408954at2759"/>
<comment type="caution">
    <text evidence="1">The sequence shown here is derived from an EMBL/GenBank/DDBJ whole genome shotgun (WGS) entry which is preliminary data.</text>
</comment>
<organism evidence="1 2">
    <name type="scientific">Castanea mollissima</name>
    <name type="common">Chinese chestnut</name>
    <dbReference type="NCBI Taxonomy" id="60419"/>
    <lineage>
        <taxon>Eukaryota</taxon>
        <taxon>Viridiplantae</taxon>
        <taxon>Streptophyta</taxon>
        <taxon>Embryophyta</taxon>
        <taxon>Tracheophyta</taxon>
        <taxon>Spermatophyta</taxon>
        <taxon>Magnoliopsida</taxon>
        <taxon>eudicotyledons</taxon>
        <taxon>Gunneridae</taxon>
        <taxon>Pentapetalae</taxon>
        <taxon>rosids</taxon>
        <taxon>fabids</taxon>
        <taxon>Fagales</taxon>
        <taxon>Fagaceae</taxon>
        <taxon>Castanea</taxon>
    </lineage>
</organism>
<accession>A0A8J4VF91</accession>
<gene>
    <name evidence="1" type="ORF">CMV_021095</name>
</gene>
<reference evidence="1" key="1">
    <citation type="submission" date="2020-03" db="EMBL/GenBank/DDBJ databases">
        <title>Castanea mollissima Vanexum genome sequencing.</title>
        <authorList>
            <person name="Staton M."/>
        </authorList>
    </citation>
    <scope>NUCLEOTIDE SEQUENCE</scope>
    <source>
        <tissue evidence="1">Leaf</tissue>
    </source>
</reference>
<proteinExistence type="predicted"/>
<keyword evidence="2" id="KW-1185">Reference proteome</keyword>
<dbReference type="EMBL" id="JRKL02004060">
    <property type="protein sequence ID" value="KAF3953470.1"/>
    <property type="molecule type" value="Genomic_DNA"/>
</dbReference>